<feature type="region of interest" description="Disordered" evidence="1">
    <location>
        <begin position="69"/>
        <end position="113"/>
    </location>
</feature>
<protein>
    <submittedName>
        <fullName evidence="2">Uncharacterized protein</fullName>
    </submittedName>
</protein>
<proteinExistence type="predicted"/>
<keyword evidence="3" id="KW-1185">Reference proteome</keyword>
<evidence type="ECO:0000313" key="2">
    <source>
        <dbReference type="EMBL" id="MFE4108412.1"/>
    </source>
</evidence>
<organism evidence="2 3">
    <name type="scientific">Almyronema epifaneia S1</name>
    <dbReference type="NCBI Taxonomy" id="2991925"/>
    <lineage>
        <taxon>Bacteria</taxon>
        <taxon>Bacillati</taxon>
        <taxon>Cyanobacteriota</taxon>
        <taxon>Cyanophyceae</taxon>
        <taxon>Nodosilineales</taxon>
        <taxon>Nodosilineaceae</taxon>
        <taxon>Almyronema</taxon>
        <taxon>Almyronema epifaneia</taxon>
    </lineage>
</organism>
<dbReference type="RefSeq" id="WP_377968043.1">
    <property type="nucleotide sequence ID" value="NZ_JBHZOL010000109.1"/>
</dbReference>
<dbReference type="EMBL" id="JBHZOL010000109">
    <property type="protein sequence ID" value="MFE4108412.1"/>
    <property type="molecule type" value="Genomic_DNA"/>
</dbReference>
<feature type="compositionally biased region" description="Acidic residues" evidence="1">
    <location>
        <begin position="85"/>
        <end position="100"/>
    </location>
</feature>
<dbReference type="Proteomes" id="UP001600165">
    <property type="component" value="Unassembled WGS sequence"/>
</dbReference>
<accession>A0ABW6ILD1</accession>
<feature type="compositionally biased region" description="Basic and acidic residues" evidence="1">
    <location>
        <begin position="69"/>
        <end position="84"/>
    </location>
</feature>
<comment type="caution">
    <text evidence="2">The sequence shown here is derived from an EMBL/GenBank/DDBJ whole genome shotgun (WGS) entry which is preliminary data.</text>
</comment>
<evidence type="ECO:0000313" key="3">
    <source>
        <dbReference type="Proteomes" id="UP001600165"/>
    </source>
</evidence>
<reference evidence="2 3" key="1">
    <citation type="submission" date="2024-10" db="EMBL/GenBank/DDBJ databases">
        <authorList>
            <person name="Ratan Roy A."/>
            <person name="Morales Sandoval P.H."/>
            <person name="De Los Santos Villalobos S."/>
            <person name="Chakraborty S."/>
            <person name="Mukherjee J."/>
        </authorList>
    </citation>
    <scope>NUCLEOTIDE SEQUENCE [LARGE SCALE GENOMIC DNA]</scope>
    <source>
        <strain evidence="2 3">S1</strain>
    </source>
</reference>
<evidence type="ECO:0000256" key="1">
    <source>
        <dbReference type="SAM" id="MobiDB-lite"/>
    </source>
</evidence>
<name>A0ABW6ILD1_9CYAN</name>
<sequence length="113" mass="13486">MGLFGRKKRDDDDDRSLIEISNDKGDHWVADIPTKDVKDTEKALRSAGVERDKDDQLLQRYDAKRVVDNRDSEQYRYHSDRVVDENEDLEDSHDQEEDTSDNERSEQSAWRWW</sequence>
<gene>
    <name evidence="2" type="ORF">ACFVKH_19195</name>
</gene>